<evidence type="ECO:0000256" key="2">
    <source>
        <dbReference type="ARBA" id="ARBA00022553"/>
    </source>
</evidence>
<dbReference type="PROSITE" id="PS50075">
    <property type="entry name" value="CARRIER"/>
    <property type="match status" value="1"/>
</dbReference>
<evidence type="ECO:0000259" key="3">
    <source>
        <dbReference type="PROSITE" id="PS50075"/>
    </source>
</evidence>
<evidence type="ECO:0000256" key="1">
    <source>
        <dbReference type="ARBA" id="ARBA00022450"/>
    </source>
</evidence>
<gene>
    <name evidence="4" type="ORF">ACFQ08_32860</name>
</gene>
<keyword evidence="5" id="KW-1185">Reference proteome</keyword>
<reference evidence="5" key="1">
    <citation type="journal article" date="2019" name="Int. J. Syst. Evol. Microbiol.">
        <title>The Global Catalogue of Microorganisms (GCM) 10K type strain sequencing project: providing services to taxonomists for standard genome sequencing and annotation.</title>
        <authorList>
            <consortium name="The Broad Institute Genomics Platform"/>
            <consortium name="The Broad Institute Genome Sequencing Center for Infectious Disease"/>
            <person name="Wu L."/>
            <person name="Ma J."/>
        </authorList>
    </citation>
    <scope>NUCLEOTIDE SEQUENCE [LARGE SCALE GENOMIC DNA]</scope>
    <source>
        <strain evidence="5">CCUG 62974</strain>
    </source>
</reference>
<dbReference type="InterPro" id="IPR006162">
    <property type="entry name" value="Ppantetheine_attach_site"/>
</dbReference>
<keyword evidence="1" id="KW-0596">Phosphopantetheine</keyword>
<dbReference type="Proteomes" id="UP001597024">
    <property type="component" value="Unassembled WGS sequence"/>
</dbReference>
<protein>
    <submittedName>
        <fullName evidence="4">Phosphopantetheine-binding protein</fullName>
    </submittedName>
</protein>
<keyword evidence="2" id="KW-0597">Phosphoprotein</keyword>
<dbReference type="Gene3D" id="3.40.50.1820">
    <property type="entry name" value="alpha/beta hydrolase"/>
    <property type="match status" value="1"/>
</dbReference>
<name>A0ABW3E1R2_9ACTN</name>
<comment type="caution">
    <text evidence="4">The sequence shown here is derived from an EMBL/GenBank/DDBJ whole genome shotgun (WGS) entry which is preliminary data.</text>
</comment>
<evidence type="ECO:0000313" key="4">
    <source>
        <dbReference type="EMBL" id="MFD0889352.1"/>
    </source>
</evidence>
<feature type="domain" description="Carrier" evidence="3">
    <location>
        <begin position="11"/>
        <end position="82"/>
    </location>
</feature>
<accession>A0ABW3E1R2</accession>
<evidence type="ECO:0000313" key="5">
    <source>
        <dbReference type="Proteomes" id="UP001597024"/>
    </source>
</evidence>
<dbReference type="InterPro" id="IPR009081">
    <property type="entry name" value="PP-bd_ACP"/>
</dbReference>
<dbReference type="PANTHER" id="PTHR45527">
    <property type="entry name" value="NONRIBOSOMAL PEPTIDE SYNTHETASE"/>
    <property type="match status" value="1"/>
</dbReference>
<dbReference type="EMBL" id="JBHTHX010001786">
    <property type="protein sequence ID" value="MFD0889352.1"/>
    <property type="molecule type" value="Genomic_DNA"/>
</dbReference>
<dbReference type="SUPFAM" id="SSF47336">
    <property type="entry name" value="ACP-like"/>
    <property type="match status" value="1"/>
</dbReference>
<proteinExistence type="predicted"/>
<dbReference type="InterPro" id="IPR036736">
    <property type="entry name" value="ACP-like_sf"/>
</dbReference>
<dbReference type="PROSITE" id="PS00012">
    <property type="entry name" value="PHOSPHOPANTETHEINE"/>
    <property type="match status" value="1"/>
</dbReference>
<dbReference type="InterPro" id="IPR029058">
    <property type="entry name" value="AB_hydrolase_fold"/>
</dbReference>
<sequence>MREPAAVDATPPRTPNERLVAEVFAEVLGRETVGAYDDFFALGGHSLLATMVTARLPVRVPVREVFTRPTVAALAELLDTGDTGLGDVPVPRPE</sequence>
<dbReference type="Pfam" id="PF00550">
    <property type="entry name" value="PP-binding"/>
    <property type="match status" value="1"/>
</dbReference>
<feature type="non-terminal residue" evidence="4">
    <location>
        <position position="94"/>
    </location>
</feature>
<organism evidence="4 5">
    <name type="scientific">Streptosporangium algeriense</name>
    <dbReference type="NCBI Taxonomy" id="1682748"/>
    <lineage>
        <taxon>Bacteria</taxon>
        <taxon>Bacillati</taxon>
        <taxon>Actinomycetota</taxon>
        <taxon>Actinomycetes</taxon>
        <taxon>Streptosporangiales</taxon>
        <taxon>Streptosporangiaceae</taxon>
        <taxon>Streptosporangium</taxon>
    </lineage>
</organism>
<dbReference type="PANTHER" id="PTHR45527:SF1">
    <property type="entry name" value="FATTY ACID SYNTHASE"/>
    <property type="match status" value="1"/>
</dbReference>